<dbReference type="AlphaFoldDB" id="A0AAQ3R706"/>
<dbReference type="InterPro" id="IPR036291">
    <property type="entry name" value="NAD(P)-bd_dom_sf"/>
</dbReference>
<sequence length="460" mass="50609">MPPPKADQMAVEMMLVVAIPIVYTQSLVGPTNEGLELCRCSPTRYPSLYIPRLNYSPGTFNPPLTRKVLTNAKLAQISTTERIGETLYSVGYEMIDLDTIREANRQGKSLSGLVCVFIGGTGGIGESTAKEVFLQTTKPKAYIVGRNATRGSEVVQALKSTNPEGEAYFLQKNIDLFQNVDEVCAEIKRRELKINCLFLTAGYMTVNGRDETSDGLDRKMVVNYYSRMRFIMNLMPELTAASEAGELSRVLTVLAAGSEGEVHPDDLDLKNNFSLHNCLAHCVVMSDFMVDELSSRYPGTSFSHSYPGTVKTGIVNQLTGSVRLAVKVMYAVMSPWIINVADSGERHFFQISNLRYPAAKGGVGLPIPEGLSVARGTNGKPGSGAYLLDWDGQTTGDEAVLEKYREMGMGPKIWDHTMEIFTRAEQRREAEKTKNKRRASSDADGSDDRSMPNPPGWRAA</sequence>
<dbReference type="InterPro" id="IPR002347">
    <property type="entry name" value="SDR_fam"/>
</dbReference>
<dbReference type="Gene3D" id="3.40.50.720">
    <property type="entry name" value="NAD(P)-binding Rossmann-like Domain"/>
    <property type="match status" value="1"/>
</dbReference>
<dbReference type="GO" id="GO:0016491">
    <property type="term" value="F:oxidoreductase activity"/>
    <property type="evidence" value="ECO:0007669"/>
    <property type="project" value="UniProtKB-KW"/>
</dbReference>
<dbReference type="PANTHER" id="PTHR47534">
    <property type="entry name" value="YALI0E05731P"/>
    <property type="match status" value="1"/>
</dbReference>
<evidence type="ECO:0000256" key="1">
    <source>
        <dbReference type="ARBA" id="ARBA00023002"/>
    </source>
</evidence>
<keyword evidence="4" id="KW-1185">Reference proteome</keyword>
<name>A0AAQ3R706_9PEZI</name>
<keyword evidence="1" id="KW-0560">Oxidoreductase</keyword>
<feature type="compositionally biased region" description="Basic and acidic residues" evidence="2">
    <location>
        <begin position="424"/>
        <end position="433"/>
    </location>
</feature>
<dbReference type="SUPFAM" id="SSF51735">
    <property type="entry name" value="NAD(P)-binding Rossmann-fold domains"/>
    <property type="match status" value="1"/>
</dbReference>
<proteinExistence type="predicted"/>
<dbReference type="PANTHER" id="PTHR47534:SF2">
    <property type="entry name" value="KETOREDUCTASE (KR) DOMAIN-CONTAINING PROTEIN-RELATED"/>
    <property type="match status" value="1"/>
</dbReference>
<evidence type="ECO:0000256" key="2">
    <source>
        <dbReference type="SAM" id="MobiDB-lite"/>
    </source>
</evidence>
<feature type="region of interest" description="Disordered" evidence="2">
    <location>
        <begin position="424"/>
        <end position="460"/>
    </location>
</feature>
<gene>
    <name evidence="3" type="ORF">R9X50_00672900</name>
</gene>
<dbReference type="EMBL" id="CP138590">
    <property type="protein sequence ID" value="WPH03846.1"/>
    <property type="molecule type" value="Genomic_DNA"/>
</dbReference>
<organism evidence="3 4">
    <name type="scientific">Acrodontium crateriforme</name>
    <dbReference type="NCBI Taxonomy" id="150365"/>
    <lineage>
        <taxon>Eukaryota</taxon>
        <taxon>Fungi</taxon>
        <taxon>Dikarya</taxon>
        <taxon>Ascomycota</taxon>
        <taxon>Pezizomycotina</taxon>
        <taxon>Dothideomycetes</taxon>
        <taxon>Dothideomycetidae</taxon>
        <taxon>Mycosphaerellales</taxon>
        <taxon>Teratosphaeriaceae</taxon>
        <taxon>Acrodontium</taxon>
    </lineage>
</organism>
<dbReference type="InterPro" id="IPR052228">
    <property type="entry name" value="Sec_Metab_Biosynth_Oxidored"/>
</dbReference>
<dbReference type="Pfam" id="PF00106">
    <property type="entry name" value="adh_short"/>
    <property type="match status" value="1"/>
</dbReference>
<dbReference type="Proteomes" id="UP001303373">
    <property type="component" value="Chromosome 11"/>
</dbReference>
<evidence type="ECO:0000313" key="3">
    <source>
        <dbReference type="EMBL" id="WPH03846.1"/>
    </source>
</evidence>
<reference evidence="3 4" key="1">
    <citation type="submission" date="2023-11" db="EMBL/GenBank/DDBJ databases">
        <title>An acidophilic fungus is an integral part of prey digestion in a carnivorous sundew plant.</title>
        <authorList>
            <person name="Tsai I.J."/>
        </authorList>
    </citation>
    <scope>NUCLEOTIDE SEQUENCE [LARGE SCALE GENOMIC DNA]</scope>
    <source>
        <strain evidence="3">169a</strain>
    </source>
</reference>
<protein>
    <submittedName>
        <fullName evidence="3">Uncharacterized protein</fullName>
    </submittedName>
</protein>
<evidence type="ECO:0000313" key="4">
    <source>
        <dbReference type="Proteomes" id="UP001303373"/>
    </source>
</evidence>
<accession>A0AAQ3R706</accession>